<evidence type="ECO:0000256" key="5">
    <source>
        <dbReference type="SAM" id="SignalP"/>
    </source>
</evidence>
<organism evidence="7 8">
    <name type="scientific">Desulfuromonas thiophila</name>
    <dbReference type="NCBI Taxonomy" id="57664"/>
    <lineage>
        <taxon>Bacteria</taxon>
        <taxon>Pseudomonadati</taxon>
        <taxon>Thermodesulfobacteriota</taxon>
        <taxon>Desulfuromonadia</taxon>
        <taxon>Desulfuromonadales</taxon>
        <taxon>Desulfuromonadaceae</taxon>
        <taxon>Desulfuromonas</taxon>
    </lineage>
</organism>
<reference evidence="8" key="1">
    <citation type="submission" date="2016-10" db="EMBL/GenBank/DDBJ databases">
        <authorList>
            <person name="Varghese N."/>
            <person name="Submissions S."/>
        </authorList>
    </citation>
    <scope>NUCLEOTIDE SEQUENCE [LARGE SCALE GENOMIC DNA]</scope>
    <source>
        <strain evidence="8">DSM 8987</strain>
    </source>
</reference>
<dbReference type="GO" id="GO:0009055">
    <property type="term" value="F:electron transfer activity"/>
    <property type="evidence" value="ECO:0007669"/>
    <property type="project" value="InterPro"/>
</dbReference>
<dbReference type="Proteomes" id="UP000243205">
    <property type="component" value="Unassembled WGS sequence"/>
</dbReference>
<dbReference type="PROSITE" id="PS51007">
    <property type="entry name" value="CYTC"/>
    <property type="match status" value="1"/>
</dbReference>
<evidence type="ECO:0000259" key="6">
    <source>
        <dbReference type="PROSITE" id="PS51007"/>
    </source>
</evidence>
<feature type="chain" id="PRO_5017218901" evidence="5">
    <location>
        <begin position="21"/>
        <end position="270"/>
    </location>
</feature>
<dbReference type="InterPro" id="IPR036280">
    <property type="entry name" value="Multihaem_cyt_sf"/>
</dbReference>
<evidence type="ECO:0000313" key="8">
    <source>
        <dbReference type="Proteomes" id="UP000243205"/>
    </source>
</evidence>
<dbReference type="Pfam" id="PF00034">
    <property type="entry name" value="Cytochrom_C"/>
    <property type="match status" value="1"/>
</dbReference>
<dbReference type="GO" id="GO:0046872">
    <property type="term" value="F:metal ion binding"/>
    <property type="evidence" value="ECO:0007669"/>
    <property type="project" value="UniProtKB-KW"/>
</dbReference>
<accession>A0A1G7D5C4</accession>
<evidence type="ECO:0000256" key="2">
    <source>
        <dbReference type="ARBA" id="ARBA00022723"/>
    </source>
</evidence>
<evidence type="ECO:0000256" key="3">
    <source>
        <dbReference type="ARBA" id="ARBA00023004"/>
    </source>
</evidence>
<dbReference type="Gene3D" id="1.10.760.10">
    <property type="entry name" value="Cytochrome c-like domain"/>
    <property type="match status" value="1"/>
</dbReference>
<dbReference type="AlphaFoldDB" id="A0A1G7D5C4"/>
<dbReference type="InterPro" id="IPR009056">
    <property type="entry name" value="Cyt_c-like_dom"/>
</dbReference>
<keyword evidence="5" id="KW-0732">Signal</keyword>
<gene>
    <name evidence="7" type="ORF">SAMN05661003_11232</name>
</gene>
<evidence type="ECO:0000313" key="7">
    <source>
        <dbReference type="EMBL" id="SDE46729.1"/>
    </source>
</evidence>
<dbReference type="GO" id="GO:0020037">
    <property type="term" value="F:heme binding"/>
    <property type="evidence" value="ECO:0007669"/>
    <property type="project" value="InterPro"/>
</dbReference>
<keyword evidence="2 4" id="KW-0479">Metal-binding</keyword>
<keyword evidence="8" id="KW-1185">Reference proteome</keyword>
<dbReference type="EMBL" id="FNAQ01000012">
    <property type="protein sequence ID" value="SDE46729.1"/>
    <property type="molecule type" value="Genomic_DNA"/>
</dbReference>
<name>A0A1G7D5C4_9BACT</name>
<proteinExistence type="predicted"/>
<dbReference type="OrthoDB" id="5518603at2"/>
<evidence type="ECO:0000256" key="4">
    <source>
        <dbReference type="PROSITE-ProRule" id="PRU00433"/>
    </source>
</evidence>
<feature type="domain" description="Cytochrome c" evidence="6">
    <location>
        <begin position="165"/>
        <end position="261"/>
    </location>
</feature>
<keyword evidence="1 4" id="KW-0349">Heme</keyword>
<protein>
    <submittedName>
        <fullName evidence="7">Cytochrome c</fullName>
    </submittedName>
</protein>
<dbReference type="InterPro" id="IPR036909">
    <property type="entry name" value="Cyt_c-like_dom_sf"/>
</dbReference>
<dbReference type="NCBIfam" id="NF040971">
    <property type="entry name" value="cytc_ExtS"/>
    <property type="match status" value="1"/>
</dbReference>
<evidence type="ECO:0000256" key="1">
    <source>
        <dbReference type="ARBA" id="ARBA00022617"/>
    </source>
</evidence>
<dbReference type="SUPFAM" id="SSF48695">
    <property type="entry name" value="Multiheme cytochromes"/>
    <property type="match status" value="1"/>
</dbReference>
<dbReference type="RefSeq" id="WP_092079248.1">
    <property type="nucleotide sequence ID" value="NZ_FNAQ01000012.1"/>
</dbReference>
<dbReference type="STRING" id="57664.SAMN05661003_11232"/>
<feature type="signal peptide" evidence="5">
    <location>
        <begin position="1"/>
        <end position="20"/>
    </location>
</feature>
<dbReference type="SUPFAM" id="SSF46626">
    <property type="entry name" value="Cytochrome c"/>
    <property type="match status" value="1"/>
</dbReference>
<keyword evidence="3 4" id="KW-0408">Iron</keyword>
<sequence length="270" mass="29461">MGLWLVFLILLLGEPTQSQAALCRHCHDFSCPHSEQAACGQCHRGNDATRRKELAHSGLIRAVHSAYGLRLTPLRLAAAEALQFYGCRRCHQIGGTGERLATILDGVVPQRASVALEQALDQPALFMPDFELAVAERDLLITGLLDAAQWVVPPSQQPPEVVHFAHPADEAHPFEKHCGACHRMLTASAGSLGGGRIGPDLSGLAGAFYPPTAREGANWTRAALSDWLVNPRKIRPLSQMPAVRLKQQEREDLLQFFWPLGPAVDKETPP</sequence>